<evidence type="ECO:0008006" key="4">
    <source>
        <dbReference type="Google" id="ProtNLM"/>
    </source>
</evidence>
<reference evidence="2" key="1">
    <citation type="submission" date="2021-03" db="EMBL/GenBank/DDBJ databases">
        <authorList>
            <person name="Tagirdzhanova G."/>
        </authorList>
    </citation>
    <scope>NUCLEOTIDE SEQUENCE</scope>
</reference>
<organism evidence="2 3">
    <name type="scientific">Imshaugia aleurites</name>
    <dbReference type="NCBI Taxonomy" id="172621"/>
    <lineage>
        <taxon>Eukaryota</taxon>
        <taxon>Fungi</taxon>
        <taxon>Dikarya</taxon>
        <taxon>Ascomycota</taxon>
        <taxon>Pezizomycotina</taxon>
        <taxon>Lecanoromycetes</taxon>
        <taxon>OSLEUM clade</taxon>
        <taxon>Lecanoromycetidae</taxon>
        <taxon>Lecanorales</taxon>
        <taxon>Lecanorineae</taxon>
        <taxon>Parmeliaceae</taxon>
        <taxon>Imshaugia</taxon>
    </lineage>
</organism>
<keyword evidence="3" id="KW-1185">Reference proteome</keyword>
<proteinExistence type="predicted"/>
<name>A0A8H3I7K9_9LECA</name>
<sequence length="305" mass="34118">MAPKPPTTNTPQPTAQHRRFCLRQHINVRRDANTRVFTSEDIKYGMKGLIYGGLQFHNDHVSRVRYLNDTQRQALRNWADNSFPPLDPSKSVSNDNPKTEIPLGQSTSAPFPLKAIFNTFDNYLFHGALHGRVDVVLTDSCPNNAHKGHTADAPGPRHRATISIKRPDPKLTTWTPHLVKGIVETLLHEMIHALFNVYECRCASCSALAYRALNTGVEGSGHGPNWRELGRAVQEEAGKMFEVVGGEEAREFCEVHGVEGGRWEWDFDVRKWGEAHALEVKFVLEKRREGGIGAVEGALLDGLLE</sequence>
<feature type="region of interest" description="Disordered" evidence="1">
    <location>
        <begin position="78"/>
        <end position="105"/>
    </location>
</feature>
<evidence type="ECO:0000256" key="1">
    <source>
        <dbReference type="SAM" id="MobiDB-lite"/>
    </source>
</evidence>
<comment type="caution">
    <text evidence="2">The sequence shown here is derived from an EMBL/GenBank/DDBJ whole genome shotgun (WGS) entry which is preliminary data.</text>
</comment>
<accession>A0A8H3I7K9</accession>
<gene>
    <name evidence="2" type="ORF">IMSHALPRED_009174</name>
</gene>
<protein>
    <recommendedName>
        <fullName evidence="4">SprT-like domain-containing protein</fullName>
    </recommendedName>
</protein>
<evidence type="ECO:0000313" key="2">
    <source>
        <dbReference type="EMBL" id="CAF9910360.1"/>
    </source>
</evidence>
<dbReference type="AlphaFoldDB" id="A0A8H3I7K9"/>
<dbReference type="Proteomes" id="UP000664534">
    <property type="component" value="Unassembled WGS sequence"/>
</dbReference>
<dbReference type="OrthoDB" id="5236983at2759"/>
<evidence type="ECO:0000313" key="3">
    <source>
        <dbReference type="Proteomes" id="UP000664534"/>
    </source>
</evidence>
<dbReference type="EMBL" id="CAJPDT010000007">
    <property type="protein sequence ID" value="CAF9910360.1"/>
    <property type="molecule type" value="Genomic_DNA"/>
</dbReference>